<protein>
    <submittedName>
        <fullName evidence="1">Chromosome condensation and partitioning factor</fullName>
    </submittedName>
</protein>
<dbReference type="HAMAP" id="MF_01805">
    <property type="entry name" value="ScpA"/>
    <property type="match status" value="1"/>
</dbReference>
<proteinExistence type="inferred from homology"/>
<dbReference type="PANTHER" id="PTHR33969">
    <property type="entry name" value="SEGREGATION AND CONDENSATION PROTEIN A"/>
    <property type="match status" value="1"/>
</dbReference>
<name>E6PH96_9ZZZZ</name>
<dbReference type="InterPro" id="IPR023093">
    <property type="entry name" value="ScpA-like_C"/>
</dbReference>
<evidence type="ECO:0000313" key="1">
    <source>
        <dbReference type="EMBL" id="CBH75834.1"/>
    </source>
</evidence>
<dbReference type="Pfam" id="PF02616">
    <property type="entry name" value="SMC_ScpA"/>
    <property type="match status" value="1"/>
</dbReference>
<organism evidence="1">
    <name type="scientific">mine drainage metagenome</name>
    <dbReference type="NCBI Taxonomy" id="410659"/>
    <lineage>
        <taxon>unclassified sequences</taxon>
        <taxon>metagenomes</taxon>
        <taxon>ecological metagenomes</taxon>
    </lineage>
</organism>
<comment type="caution">
    <text evidence="1">The sequence shown here is derived from an EMBL/GenBank/DDBJ whole genome shotgun (WGS) entry which is preliminary data.</text>
</comment>
<gene>
    <name evidence="1" type="primary">scpA</name>
    <name evidence="1" type="ORF">CARN1_1232</name>
</gene>
<dbReference type="AlphaFoldDB" id="E6PH96"/>
<dbReference type="PANTHER" id="PTHR33969:SF2">
    <property type="entry name" value="SEGREGATION AND CONDENSATION PROTEIN A"/>
    <property type="match status" value="1"/>
</dbReference>
<dbReference type="InterPro" id="IPR003768">
    <property type="entry name" value="ScpA"/>
</dbReference>
<reference evidence="1" key="1">
    <citation type="submission" date="2009-10" db="EMBL/GenBank/DDBJ databases">
        <title>Diversity of trophic interactions inside an arsenic-rich microbial ecosystem.</title>
        <authorList>
            <person name="Bertin P.N."/>
            <person name="Heinrich-Salmeron A."/>
            <person name="Pelletier E."/>
            <person name="Goulhen-Chollet F."/>
            <person name="Arsene-Ploetze F."/>
            <person name="Gallien S."/>
            <person name="Calteau A."/>
            <person name="Vallenet D."/>
            <person name="Casiot C."/>
            <person name="Chane-Woon-Ming B."/>
            <person name="Giloteaux L."/>
            <person name="Barakat M."/>
            <person name="Bonnefoy V."/>
            <person name="Bruneel O."/>
            <person name="Chandler M."/>
            <person name="Cleiss J."/>
            <person name="Duran R."/>
            <person name="Elbaz-Poulichet F."/>
            <person name="Fonknechten N."/>
            <person name="Lauga B."/>
            <person name="Mornico D."/>
            <person name="Ortet P."/>
            <person name="Schaeffer C."/>
            <person name="Siguier P."/>
            <person name="Alexander Thil Smith A."/>
            <person name="Van Dorsselaer A."/>
            <person name="Weissenbach J."/>
            <person name="Medigue C."/>
            <person name="Le Paslier D."/>
        </authorList>
    </citation>
    <scope>NUCLEOTIDE SEQUENCE</scope>
</reference>
<accession>E6PH96</accession>
<dbReference type="Gene3D" id="6.10.250.2410">
    <property type="match status" value="1"/>
</dbReference>
<dbReference type="Gene3D" id="1.10.10.580">
    <property type="entry name" value="Structural maintenance of chromosome 1. Chain E"/>
    <property type="match status" value="1"/>
</dbReference>
<dbReference type="EMBL" id="CABL01000016">
    <property type="protein sequence ID" value="CBH75834.1"/>
    <property type="molecule type" value="Genomic_DNA"/>
</dbReference>
<sequence length="253" mass="28532">MNQSALAERSDPCLVRLDVFDGPLDLLLGLIKEQQLDIATLSLASVAEQYLAYVRVMESLDVEVAAEYLVIAATLVFLKSRALLPAIPAELAEIGEESPEEVEERLRRRLIAYSKYRELGDALRTRQGEAGAVFYREGGDATGDFEQRYRIDADRLARAFLAMLRNARPEKRTIVRERISLLAQMDYIVRSLKERGETTFAALCNELGLTREIVIATFLAVLELMRRNRIRIEQPAAFDDIIIALHHGQTTPV</sequence>